<proteinExistence type="predicted"/>
<dbReference type="Proteomes" id="UP000595420">
    <property type="component" value="Chromosome"/>
</dbReference>
<organism evidence="1 2">
    <name type="scientific">Acidithiobacillus ferrivorans</name>
    <dbReference type="NCBI Taxonomy" id="160808"/>
    <lineage>
        <taxon>Bacteria</taxon>
        <taxon>Pseudomonadati</taxon>
        <taxon>Pseudomonadota</taxon>
        <taxon>Acidithiobacillia</taxon>
        <taxon>Acidithiobacillales</taxon>
        <taxon>Acidithiobacillaceae</taxon>
        <taxon>Acidithiobacillus</taxon>
    </lineage>
</organism>
<accession>A0A7T5BGT7</accession>
<evidence type="ECO:0000313" key="1">
    <source>
        <dbReference type="EMBL" id="QQD71903.1"/>
    </source>
</evidence>
<gene>
    <name evidence="1" type="ORF">H2515_10750</name>
</gene>
<reference evidence="1 2" key="1">
    <citation type="submission" date="2020-07" db="EMBL/GenBank/DDBJ databases">
        <title>Complete genome sequence analysis of Acidithiobacillus ferrivorans XJFY6S-08 reveals extreme environmental adaptation to alpine acid mine drainage.</title>
        <authorList>
            <person name="Yan L."/>
            <person name="Ni Y."/>
        </authorList>
    </citation>
    <scope>NUCLEOTIDE SEQUENCE [LARGE SCALE GENOMIC DNA]</scope>
    <source>
        <strain evidence="1 2">XJFY6S-08</strain>
    </source>
</reference>
<dbReference type="AlphaFoldDB" id="A0A7T5BGT7"/>
<evidence type="ECO:0000313" key="2">
    <source>
        <dbReference type="Proteomes" id="UP000595420"/>
    </source>
</evidence>
<protein>
    <submittedName>
        <fullName evidence="1">Uncharacterized protein</fullName>
    </submittedName>
</protein>
<name>A0A7T5BGT7_9PROT</name>
<dbReference type="RefSeq" id="WP_198660086.1">
    <property type="nucleotide sequence ID" value="NZ_CP059488.1"/>
</dbReference>
<dbReference type="EMBL" id="CP059488">
    <property type="protein sequence ID" value="QQD71903.1"/>
    <property type="molecule type" value="Genomic_DNA"/>
</dbReference>
<sequence length="80" mass="8741">MQLDQKAKDAIEDIINRREGIASMQAQIKEDIKAVAEHLGGKPAQLSKIIALVEKEREKGDVISGERDIIDAAEEMAAQA</sequence>